<dbReference type="GO" id="GO:0000155">
    <property type="term" value="F:phosphorelay sensor kinase activity"/>
    <property type="evidence" value="ECO:0007669"/>
    <property type="project" value="InterPro"/>
</dbReference>
<dbReference type="InterPro" id="IPR003594">
    <property type="entry name" value="HATPase_dom"/>
</dbReference>
<dbReference type="InterPro" id="IPR035965">
    <property type="entry name" value="PAS-like_dom_sf"/>
</dbReference>
<dbReference type="Pfam" id="PF00512">
    <property type="entry name" value="HisKA"/>
    <property type="match status" value="1"/>
</dbReference>
<dbReference type="SMART" id="SM00091">
    <property type="entry name" value="PAS"/>
    <property type="match status" value="3"/>
</dbReference>
<name>A0A847S1G8_9NEIS</name>
<keyword evidence="4" id="KW-0808">Transferase</keyword>
<dbReference type="InterPro" id="IPR036890">
    <property type="entry name" value="HATPase_C_sf"/>
</dbReference>
<dbReference type="Gene3D" id="3.30.565.10">
    <property type="entry name" value="Histidine kinase-like ATPase, C-terminal domain"/>
    <property type="match status" value="1"/>
</dbReference>
<evidence type="ECO:0000313" key="10">
    <source>
        <dbReference type="EMBL" id="NLR75701.1"/>
    </source>
</evidence>
<proteinExistence type="predicted"/>
<dbReference type="Gene3D" id="3.30.450.20">
    <property type="entry name" value="PAS domain"/>
    <property type="match status" value="2"/>
</dbReference>
<dbReference type="GO" id="GO:0030295">
    <property type="term" value="F:protein kinase activator activity"/>
    <property type="evidence" value="ECO:0007669"/>
    <property type="project" value="TreeGrafter"/>
</dbReference>
<evidence type="ECO:0000259" key="9">
    <source>
        <dbReference type="PROSITE" id="PS50113"/>
    </source>
</evidence>
<dbReference type="Gene3D" id="1.10.287.130">
    <property type="match status" value="1"/>
</dbReference>
<dbReference type="GO" id="GO:0006355">
    <property type="term" value="P:regulation of DNA-templated transcription"/>
    <property type="evidence" value="ECO:0007669"/>
    <property type="project" value="InterPro"/>
</dbReference>
<evidence type="ECO:0000256" key="6">
    <source>
        <dbReference type="ARBA" id="ARBA00023136"/>
    </source>
</evidence>
<dbReference type="InterPro" id="IPR013767">
    <property type="entry name" value="PAS_fold"/>
</dbReference>
<accession>A0A847S1G8</accession>
<dbReference type="InterPro" id="IPR036097">
    <property type="entry name" value="HisK_dim/P_sf"/>
</dbReference>
<dbReference type="GO" id="GO:0000156">
    <property type="term" value="F:phosphorelay response regulator activity"/>
    <property type="evidence" value="ECO:0007669"/>
    <property type="project" value="TreeGrafter"/>
</dbReference>
<evidence type="ECO:0000256" key="4">
    <source>
        <dbReference type="ARBA" id="ARBA00022679"/>
    </source>
</evidence>
<dbReference type="InterPro" id="IPR050351">
    <property type="entry name" value="BphY/WalK/GraS-like"/>
</dbReference>
<keyword evidence="11" id="KW-1185">Reference proteome</keyword>
<dbReference type="PROSITE" id="PS50109">
    <property type="entry name" value="HIS_KIN"/>
    <property type="match status" value="1"/>
</dbReference>
<dbReference type="InterPro" id="IPR001610">
    <property type="entry name" value="PAC"/>
</dbReference>
<organism evidence="10 11">
    <name type="scientific">Leeia aquatica</name>
    <dbReference type="NCBI Taxonomy" id="2725557"/>
    <lineage>
        <taxon>Bacteria</taxon>
        <taxon>Pseudomonadati</taxon>
        <taxon>Pseudomonadota</taxon>
        <taxon>Betaproteobacteria</taxon>
        <taxon>Neisseriales</taxon>
        <taxon>Leeiaceae</taxon>
        <taxon>Leeia</taxon>
    </lineage>
</organism>
<protein>
    <recommendedName>
        <fullName evidence="2">histidine kinase</fullName>
        <ecNumber evidence="2">2.7.13.3</ecNumber>
    </recommendedName>
</protein>
<keyword evidence="3" id="KW-0597">Phosphoprotein</keyword>
<dbReference type="Proteomes" id="UP000587991">
    <property type="component" value="Unassembled WGS sequence"/>
</dbReference>
<comment type="catalytic activity">
    <reaction evidence="1">
        <text>ATP + protein L-histidine = ADP + protein N-phospho-L-histidine.</text>
        <dbReference type="EC" id="2.7.13.3"/>
    </reaction>
</comment>
<dbReference type="SMART" id="SM00086">
    <property type="entry name" value="PAC"/>
    <property type="match status" value="2"/>
</dbReference>
<dbReference type="EMBL" id="JABAIM010000002">
    <property type="protein sequence ID" value="NLR75701.1"/>
    <property type="molecule type" value="Genomic_DNA"/>
</dbReference>
<feature type="domain" description="PAS" evidence="8">
    <location>
        <begin position="229"/>
        <end position="282"/>
    </location>
</feature>
<dbReference type="PANTHER" id="PTHR42878:SF15">
    <property type="entry name" value="BACTERIOPHYTOCHROME"/>
    <property type="match status" value="1"/>
</dbReference>
<dbReference type="Pfam" id="PF02518">
    <property type="entry name" value="HATPase_c"/>
    <property type="match status" value="1"/>
</dbReference>
<dbReference type="SUPFAM" id="SSF55785">
    <property type="entry name" value="PYP-like sensor domain (PAS domain)"/>
    <property type="match status" value="2"/>
</dbReference>
<sequence>MEHNQVGTVCSPALQWVTDQLTQGVLVLDEAQVCYLNAPLREWLASLGIPVGPGHSRADFISALSEPDSQGNVQLSLAGAPNLCLTARMGEQAGQQVLLMALPQAAPRQGWADPMLAAAPVGLLLVDDGGHILQANPAIETMFGFEAGSLTGQLIEVLLPERYRNGHAGMRTMYSVQPEARRMGVGRELFGRRADGSEFPLEIGLAPVQTPSGQGVLASVVDISERRKIEHSFRDLVQAAPYGVLVVSQDGCIRFLNHLVAQAFGYRTDELLGQAVEILIPERHVAGHPPLRTAYSRAPRHHRMGMGRDLMGRHRDGSEFPVEVGLAPLVWDGQQMVMAVVTDISARKRVEDSLRQANAHLEQFTYVASHDLRSPLQGIGDLAEWMQEDLQAGEYDKLGNNLERIRSRVARMGRVIDDLLTYARAGKASTELVLVDPQALLDNILEMSPIPEGFVLERDIRVSPFPGARTPLETVLRNLISNAIKHHDRSQGHLRLRVTEEDAYCCFRLADDGPGIPEASLERIFMLFQTASASARQGSGIGLAITRRLVESHGGRIEVHTGVAGEGRGAEFRFWWPRFQQRVQTGSTQ</sequence>
<dbReference type="InterPro" id="IPR000700">
    <property type="entry name" value="PAS-assoc_C"/>
</dbReference>
<feature type="domain" description="PAC" evidence="9">
    <location>
        <begin position="306"/>
        <end position="356"/>
    </location>
</feature>
<dbReference type="SUPFAM" id="SSF55874">
    <property type="entry name" value="ATPase domain of HSP90 chaperone/DNA topoisomerase II/histidine kinase"/>
    <property type="match status" value="1"/>
</dbReference>
<dbReference type="PRINTS" id="PR00344">
    <property type="entry name" value="BCTRLSENSOR"/>
</dbReference>
<keyword evidence="5" id="KW-0418">Kinase</keyword>
<dbReference type="SUPFAM" id="SSF47384">
    <property type="entry name" value="Homodimeric domain of signal transducing histidine kinase"/>
    <property type="match status" value="1"/>
</dbReference>
<evidence type="ECO:0000256" key="2">
    <source>
        <dbReference type="ARBA" id="ARBA00012438"/>
    </source>
</evidence>
<evidence type="ECO:0000313" key="11">
    <source>
        <dbReference type="Proteomes" id="UP000587991"/>
    </source>
</evidence>
<gene>
    <name evidence="10" type="ORF">HF682_11060</name>
</gene>
<dbReference type="PROSITE" id="PS50113">
    <property type="entry name" value="PAC"/>
    <property type="match status" value="2"/>
</dbReference>
<dbReference type="AlphaFoldDB" id="A0A847S1G8"/>
<evidence type="ECO:0000259" key="8">
    <source>
        <dbReference type="PROSITE" id="PS50112"/>
    </source>
</evidence>
<evidence type="ECO:0000256" key="5">
    <source>
        <dbReference type="ARBA" id="ARBA00022777"/>
    </source>
</evidence>
<comment type="caution">
    <text evidence="10">The sequence shown here is derived from an EMBL/GenBank/DDBJ whole genome shotgun (WGS) entry which is preliminary data.</text>
</comment>
<dbReference type="CDD" id="cd00130">
    <property type="entry name" value="PAS"/>
    <property type="match status" value="2"/>
</dbReference>
<feature type="domain" description="Histidine kinase" evidence="7">
    <location>
        <begin position="367"/>
        <end position="580"/>
    </location>
</feature>
<dbReference type="InterPro" id="IPR003661">
    <property type="entry name" value="HisK_dim/P_dom"/>
</dbReference>
<evidence type="ECO:0000259" key="7">
    <source>
        <dbReference type="PROSITE" id="PS50109"/>
    </source>
</evidence>
<dbReference type="GO" id="GO:0007234">
    <property type="term" value="P:osmosensory signaling via phosphorelay pathway"/>
    <property type="evidence" value="ECO:0007669"/>
    <property type="project" value="TreeGrafter"/>
</dbReference>
<dbReference type="NCBIfam" id="TIGR00229">
    <property type="entry name" value="sensory_box"/>
    <property type="match status" value="2"/>
</dbReference>
<evidence type="ECO:0000256" key="1">
    <source>
        <dbReference type="ARBA" id="ARBA00000085"/>
    </source>
</evidence>
<dbReference type="PANTHER" id="PTHR42878">
    <property type="entry name" value="TWO-COMPONENT HISTIDINE KINASE"/>
    <property type="match status" value="1"/>
</dbReference>
<feature type="domain" description="PAC" evidence="9">
    <location>
        <begin position="185"/>
        <end position="235"/>
    </location>
</feature>
<keyword evidence="6" id="KW-0472">Membrane</keyword>
<dbReference type="CDD" id="cd00082">
    <property type="entry name" value="HisKA"/>
    <property type="match status" value="1"/>
</dbReference>
<dbReference type="SMART" id="SM00387">
    <property type="entry name" value="HATPase_c"/>
    <property type="match status" value="1"/>
</dbReference>
<dbReference type="EC" id="2.7.13.3" evidence="2"/>
<dbReference type="CDD" id="cd00075">
    <property type="entry name" value="HATPase"/>
    <property type="match status" value="1"/>
</dbReference>
<feature type="domain" description="PAS" evidence="8">
    <location>
        <begin position="115"/>
        <end position="161"/>
    </location>
</feature>
<dbReference type="InterPro" id="IPR000014">
    <property type="entry name" value="PAS"/>
</dbReference>
<dbReference type="SMART" id="SM00388">
    <property type="entry name" value="HisKA"/>
    <property type="match status" value="1"/>
</dbReference>
<dbReference type="InterPro" id="IPR005467">
    <property type="entry name" value="His_kinase_dom"/>
</dbReference>
<reference evidence="10 11" key="1">
    <citation type="submission" date="2020-04" db="EMBL/GenBank/DDBJ databases">
        <title>Draft genome of Leeia sp. IMCC25680.</title>
        <authorList>
            <person name="Song J."/>
            <person name="Cho J.-C."/>
        </authorList>
    </citation>
    <scope>NUCLEOTIDE SEQUENCE [LARGE SCALE GENOMIC DNA]</scope>
    <source>
        <strain evidence="10 11">IMCC25680</strain>
    </source>
</reference>
<dbReference type="PROSITE" id="PS50112">
    <property type="entry name" value="PAS"/>
    <property type="match status" value="2"/>
</dbReference>
<dbReference type="GO" id="GO:0016020">
    <property type="term" value="C:membrane"/>
    <property type="evidence" value="ECO:0007669"/>
    <property type="project" value="UniProtKB-SubCell"/>
</dbReference>
<dbReference type="InterPro" id="IPR004358">
    <property type="entry name" value="Sig_transdc_His_kin-like_C"/>
</dbReference>
<dbReference type="RefSeq" id="WP_168877349.1">
    <property type="nucleotide sequence ID" value="NZ_JABAIM010000002.1"/>
</dbReference>
<evidence type="ECO:0000256" key="3">
    <source>
        <dbReference type="ARBA" id="ARBA00022553"/>
    </source>
</evidence>
<dbReference type="Pfam" id="PF00989">
    <property type="entry name" value="PAS"/>
    <property type="match status" value="2"/>
</dbReference>